<evidence type="ECO:0000313" key="2">
    <source>
        <dbReference type="EMBL" id="MBO8427047.1"/>
    </source>
</evidence>
<dbReference type="PROSITE" id="PS51257">
    <property type="entry name" value="PROKAR_LIPOPROTEIN"/>
    <property type="match status" value="1"/>
</dbReference>
<comment type="caution">
    <text evidence="2">The sequence shown here is derived from an EMBL/GenBank/DDBJ whole genome shotgun (WGS) entry which is preliminary data.</text>
</comment>
<organism evidence="2 3">
    <name type="scientific">Candidatus Onthovivens merdipullorum</name>
    <dbReference type="NCBI Taxonomy" id="2840889"/>
    <lineage>
        <taxon>Bacteria</taxon>
        <taxon>Bacillati</taxon>
        <taxon>Bacillota</taxon>
        <taxon>Bacilli</taxon>
        <taxon>Bacillales</taxon>
        <taxon>Candidatus Onthovivens</taxon>
    </lineage>
</organism>
<evidence type="ECO:0000313" key="3">
    <source>
        <dbReference type="Proteomes" id="UP000823613"/>
    </source>
</evidence>
<dbReference type="InterPro" id="IPR019734">
    <property type="entry name" value="TPR_rpt"/>
</dbReference>
<accession>A0A9D9DHH3</accession>
<dbReference type="InterPro" id="IPR011990">
    <property type="entry name" value="TPR-like_helical_dom_sf"/>
</dbReference>
<dbReference type="Gene3D" id="1.25.40.10">
    <property type="entry name" value="Tetratricopeptide repeat domain"/>
    <property type="match status" value="1"/>
</dbReference>
<feature type="chain" id="PRO_5038342367" description="Tetratricopeptide repeat protein" evidence="1">
    <location>
        <begin position="19"/>
        <end position="392"/>
    </location>
</feature>
<protein>
    <recommendedName>
        <fullName evidence="4">Tetratricopeptide repeat protein</fullName>
    </recommendedName>
</protein>
<dbReference type="Proteomes" id="UP000823613">
    <property type="component" value="Unassembled WGS sequence"/>
</dbReference>
<gene>
    <name evidence="2" type="ORF">IAC58_00590</name>
</gene>
<dbReference type="SMART" id="SM00028">
    <property type="entry name" value="TPR"/>
    <property type="match status" value="3"/>
</dbReference>
<dbReference type="AlphaFoldDB" id="A0A9D9DHH3"/>
<evidence type="ECO:0000256" key="1">
    <source>
        <dbReference type="SAM" id="SignalP"/>
    </source>
</evidence>
<dbReference type="EMBL" id="JADIMY010000011">
    <property type="protein sequence ID" value="MBO8427047.1"/>
    <property type="molecule type" value="Genomic_DNA"/>
</dbReference>
<name>A0A9D9DHH3_9BACL</name>
<keyword evidence="1" id="KW-0732">Signal</keyword>
<feature type="signal peptide" evidence="1">
    <location>
        <begin position="1"/>
        <end position="18"/>
    </location>
</feature>
<evidence type="ECO:0008006" key="4">
    <source>
        <dbReference type="Google" id="ProtNLM"/>
    </source>
</evidence>
<reference evidence="2" key="2">
    <citation type="journal article" date="2021" name="PeerJ">
        <title>Extensive microbial diversity within the chicken gut microbiome revealed by metagenomics and culture.</title>
        <authorList>
            <person name="Gilroy R."/>
            <person name="Ravi A."/>
            <person name="Getino M."/>
            <person name="Pursley I."/>
            <person name="Horton D.L."/>
            <person name="Alikhan N.F."/>
            <person name="Baker D."/>
            <person name="Gharbi K."/>
            <person name="Hall N."/>
            <person name="Watson M."/>
            <person name="Adriaenssens E.M."/>
            <person name="Foster-Nyarko E."/>
            <person name="Jarju S."/>
            <person name="Secka A."/>
            <person name="Antonio M."/>
            <person name="Oren A."/>
            <person name="Chaudhuri R.R."/>
            <person name="La Ragione R."/>
            <person name="Hildebrand F."/>
            <person name="Pallen M.J."/>
        </authorList>
    </citation>
    <scope>NUCLEOTIDE SEQUENCE</scope>
    <source>
        <strain evidence="2">11159</strain>
    </source>
</reference>
<sequence length="392" mass="45183">MCKVFFKLLLSFSFVLFLSCTINDQKEFLLIFECNSNKSELVTQVKEFEINHPDHFESKLFLAEYYISIGDVDSAFDYLKRAEIVNKKASRDHRDFNYSRLYGYLASIYVNRGEVSIAEDYVNKAICYDKNQISGFEYLLGHIYVLKGEKDKALTIFNDIYSKRPDIATASDLQTYMYLLAEAEDYQRCIEVINVYFGTGQWFGGLGSFSSSVFEKAGMLQESLLCAFLEYEYYSSMTTPNNEKYLENIANVEKLCRENGTIDTVLPVLSLIKNLYTGNEILSDEVHENFITKYLILRNKINAKKINEEELGVLLSLESYFRVFPSYYWSVWESIKIIDGTQSKNYISVLKKVIALNPSSDLSVKARGEIKDIFGLSNSESTDLDLLLFNQF</sequence>
<proteinExistence type="predicted"/>
<dbReference type="SUPFAM" id="SSF48452">
    <property type="entry name" value="TPR-like"/>
    <property type="match status" value="1"/>
</dbReference>
<reference evidence="2" key="1">
    <citation type="submission" date="2020-10" db="EMBL/GenBank/DDBJ databases">
        <authorList>
            <person name="Gilroy R."/>
        </authorList>
    </citation>
    <scope>NUCLEOTIDE SEQUENCE</scope>
    <source>
        <strain evidence="2">11159</strain>
    </source>
</reference>